<name>A0AA41MTZ3_SCICA</name>
<gene>
    <name evidence="4" type="ORF">SUZIE_146425</name>
</gene>
<dbReference type="Pfam" id="PF07047">
    <property type="entry name" value="OPA3"/>
    <property type="match status" value="2"/>
</dbReference>
<comment type="similarity">
    <text evidence="2">Belongs to the OPA3 family.</text>
</comment>
<comment type="function">
    <text evidence="1">May play some role in mitochondrial processes.</text>
</comment>
<dbReference type="InterPro" id="IPR010754">
    <property type="entry name" value="OPA3-like"/>
</dbReference>
<dbReference type="GO" id="GO:0019216">
    <property type="term" value="P:regulation of lipid metabolic process"/>
    <property type="evidence" value="ECO:0007669"/>
    <property type="project" value="TreeGrafter"/>
</dbReference>
<proteinExistence type="inferred from homology"/>
<comment type="caution">
    <text evidence="4">The sequence shown here is derived from an EMBL/GenBank/DDBJ whole genome shotgun (WGS) entry which is preliminary data.</text>
</comment>
<evidence type="ECO:0000313" key="4">
    <source>
        <dbReference type="EMBL" id="MBZ3878135.1"/>
    </source>
</evidence>
<accession>A0AA41MTZ3</accession>
<evidence type="ECO:0000256" key="3">
    <source>
        <dbReference type="ARBA" id="ARBA00023054"/>
    </source>
</evidence>
<reference evidence="4" key="1">
    <citation type="submission" date="2020-03" db="EMBL/GenBank/DDBJ databases">
        <title>Studies in the Genomics of Life Span.</title>
        <authorList>
            <person name="Glass D."/>
        </authorList>
    </citation>
    <scope>NUCLEOTIDE SEQUENCE</scope>
    <source>
        <strain evidence="4">SUZIE</strain>
        <tissue evidence="4">Muscle</tissue>
    </source>
</reference>
<dbReference type="AlphaFoldDB" id="A0AA41MTZ3"/>
<evidence type="ECO:0000256" key="1">
    <source>
        <dbReference type="ARBA" id="ARBA00003027"/>
    </source>
</evidence>
<dbReference type="EMBL" id="JAATJV010317600">
    <property type="protein sequence ID" value="MBZ3878135.1"/>
    <property type="molecule type" value="Genomic_DNA"/>
</dbReference>
<sequence length="296" mass="33192">MVVGAFPMAKLLYLGIRQVSKPLANRIKEAARRSEFFKTYICLPPAQLYHWVEMRTKMRIMGFRGTVIKPLNEEAAAELGAELLGEATIFIVGGGCLVLEYWRHQAQQRHKEEEQRAAWNALQDEVGRLALTLEALQAQVQVAPPQAALEELRAEVREHSSEASPTSVYHWVEMRTKMRIMGFRGTVIKPLNEEAAAELGAELLGEATIFIVGGGCLVLEYWRHQAQQRHKEEEQRAAWNALQDEVGRLALTLEALQAQVQVAPPQAALEELRAEVREVRAQLARPAPQAVSSSKM</sequence>
<evidence type="ECO:0000313" key="5">
    <source>
        <dbReference type="Proteomes" id="UP001166674"/>
    </source>
</evidence>
<keyword evidence="3" id="KW-0175">Coiled coil</keyword>
<dbReference type="PANTHER" id="PTHR12499:SF0">
    <property type="entry name" value="OPTIC ATROPHY 3 PROTEIN"/>
    <property type="match status" value="1"/>
</dbReference>
<keyword evidence="5" id="KW-1185">Reference proteome</keyword>
<evidence type="ECO:0000256" key="2">
    <source>
        <dbReference type="ARBA" id="ARBA00007584"/>
    </source>
</evidence>
<organism evidence="4 5">
    <name type="scientific">Sciurus carolinensis</name>
    <name type="common">Eastern gray squirrel</name>
    <dbReference type="NCBI Taxonomy" id="30640"/>
    <lineage>
        <taxon>Eukaryota</taxon>
        <taxon>Metazoa</taxon>
        <taxon>Chordata</taxon>
        <taxon>Craniata</taxon>
        <taxon>Vertebrata</taxon>
        <taxon>Euteleostomi</taxon>
        <taxon>Mammalia</taxon>
        <taxon>Eutheria</taxon>
        <taxon>Euarchontoglires</taxon>
        <taxon>Glires</taxon>
        <taxon>Rodentia</taxon>
        <taxon>Sciuromorpha</taxon>
        <taxon>Sciuridae</taxon>
        <taxon>Sciurinae</taxon>
        <taxon>Sciurini</taxon>
        <taxon>Sciurus</taxon>
    </lineage>
</organism>
<dbReference type="GO" id="GO:0005739">
    <property type="term" value="C:mitochondrion"/>
    <property type="evidence" value="ECO:0007669"/>
    <property type="project" value="TreeGrafter"/>
</dbReference>
<dbReference type="Proteomes" id="UP001166674">
    <property type="component" value="Unassembled WGS sequence"/>
</dbReference>
<protein>
    <submittedName>
        <fullName evidence="4">Optic atrophy 3 protein</fullName>
    </submittedName>
</protein>
<dbReference type="PANTHER" id="PTHR12499">
    <property type="entry name" value="OPTIC ATROPHY 3 PROTEIN OPA3"/>
    <property type="match status" value="1"/>
</dbReference>